<reference evidence="1 2" key="1">
    <citation type="journal article" date="2024" name="BMC Genomics">
        <title>Genome assembly of redclaw crayfish (Cherax quadricarinatus) provides insights into its immune adaptation and hypoxia tolerance.</title>
        <authorList>
            <person name="Liu Z."/>
            <person name="Zheng J."/>
            <person name="Li H."/>
            <person name="Fang K."/>
            <person name="Wang S."/>
            <person name="He J."/>
            <person name="Zhou D."/>
            <person name="Weng S."/>
            <person name="Chi M."/>
            <person name="Gu Z."/>
            <person name="He J."/>
            <person name="Li F."/>
            <person name="Wang M."/>
        </authorList>
    </citation>
    <scope>NUCLEOTIDE SEQUENCE [LARGE SCALE GENOMIC DNA]</scope>
    <source>
        <strain evidence="1">ZL_2023a</strain>
    </source>
</reference>
<name>A0AAW0WH55_CHEQU</name>
<sequence length="152" mass="16798">NILSVNGGIHSVKSHIPKEHSDWSTSKNLGRYSSPSLWPNCILLVHQMFRLLSSAVAQRKENLRTISRVCPRLLTPMTGLCVSCMTGVRYSPARSQLCHSSLPSFALIASHYHVFGSLLLNINHYHAQIASQISSNDLHLLVSGLVNKSLVK</sequence>
<evidence type="ECO:0000313" key="1">
    <source>
        <dbReference type="EMBL" id="KAK8726983.1"/>
    </source>
</evidence>
<organism evidence="1 2">
    <name type="scientific">Cherax quadricarinatus</name>
    <name type="common">Australian red claw crayfish</name>
    <dbReference type="NCBI Taxonomy" id="27406"/>
    <lineage>
        <taxon>Eukaryota</taxon>
        <taxon>Metazoa</taxon>
        <taxon>Ecdysozoa</taxon>
        <taxon>Arthropoda</taxon>
        <taxon>Crustacea</taxon>
        <taxon>Multicrustacea</taxon>
        <taxon>Malacostraca</taxon>
        <taxon>Eumalacostraca</taxon>
        <taxon>Eucarida</taxon>
        <taxon>Decapoda</taxon>
        <taxon>Pleocyemata</taxon>
        <taxon>Astacidea</taxon>
        <taxon>Parastacoidea</taxon>
        <taxon>Parastacidae</taxon>
        <taxon>Cherax</taxon>
    </lineage>
</organism>
<feature type="non-terminal residue" evidence="1">
    <location>
        <position position="1"/>
    </location>
</feature>
<evidence type="ECO:0000313" key="2">
    <source>
        <dbReference type="Proteomes" id="UP001445076"/>
    </source>
</evidence>
<reference evidence="1" key="2">
    <citation type="submission" date="2024-01" db="EMBL/GenBank/DDBJ databases">
        <authorList>
            <person name="He J."/>
            <person name="Wang M."/>
            <person name="Zheng J."/>
            <person name="Liu Z."/>
        </authorList>
    </citation>
    <scope>NUCLEOTIDE SEQUENCE</scope>
    <source>
        <strain evidence="1">ZL_2023a</strain>
        <tissue evidence="1">Muscle</tissue>
    </source>
</reference>
<proteinExistence type="predicted"/>
<dbReference type="Proteomes" id="UP001445076">
    <property type="component" value="Unassembled WGS sequence"/>
</dbReference>
<protein>
    <submittedName>
        <fullName evidence="1">Uncharacterized protein</fullName>
    </submittedName>
</protein>
<dbReference type="AlphaFoldDB" id="A0AAW0WH55"/>
<comment type="caution">
    <text evidence="1">The sequence shown here is derived from an EMBL/GenBank/DDBJ whole genome shotgun (WGS) entry which is preliminary data.</text>
</comment>
<dbReference type="EMBL" id="JARKIK010000077">
    <property type="protein sequence ID" value="KAK8726984.1"/>
    <property type="molecule type" value="Genomic_DNA"/>
</dbReference>
<dbReference type="EMBL" id="JARKIK010000077">
    <property type="protein sequence ID" value="KAK8726983.1"/>
    <property type="molecule type" value="Genomic_DNA"/>
</dbReference>
<gene>
    <name evidence="1" type="ORF">OTU49_009862</name>
</gene>
<accession>A0AAW0WH55</accession>
<keyword evidence="2" id="KW-1185">Reference proteome</keyword>